<dbReference type="EMBL" id="CP075371">
    <property type="protein sequence ID" value="QVT77806.1"/>
    <property type="molecule type" value="Genomic_DNA"/>
</dbReference>
<protein>
    <recommendedName>
        <fullName evidence="1">MIP18 family-like domain-containing protein</fullName>
    </recommendedName>
</protein>
<dbReference type="InterPro" id="IPR002744">
    <property type="entry name" value="MIP18-like"/>
</dbReference>
<keyword evidence="3" id="KW-1185">Reference proteome</keyword>
<evidence type="ECO:0000259" key="1">
    <source>
        <dbReference type="Pfam" id="PF01883"/>
    </source>
</evidence>
<accession>A0ABX8EDZ8</accession>
<dbReference type="PANTHER" id="PTHR42831:SF1">
    <property type="entry name" value="FE-S PROTEIN MATURATION AUXILIARY FACTOR YITW"/>
    <property type="match status" value="1"/>
</dbReference>
<dbReference type="InterPro" id="IPR052339">
    <property type="entry name" value="Fe-S_Maturation_MIP18"/>
</dbReference>
<evidence type="ECO:0000313" key="2">
    <source>
        <dbReference type="EMBL" id="QVT77806.1"/>
    </source>
</evidence>
<dbReference type="RefSeq" id="WP_214057481.1">
    <property type="nucleotide sequence ID" value="NZ_BAAAHS010000306.1"/>
</dbReference>
<reference evidence="2 3" key="1">
    <citation type="submission" date="2021-05" db="EMBL/GenBank/DDBJ databases">
        <title>Complete genome of Nocardioides aquaticus KCTC 9944T isolated from meromictic and hypersaline Ekho Lake, Antarctica.</title>
        <authorList>
            <person name="Hwang K."/>
            <person name="Kim K.M."/>
            <person name="Choe H."/>
        </authorList>
    </citation>
    <scope>NUCLEOTIDE SEQUENCE [LARGE SCALE GENOMIC DNA]</scope>
    <source>
        <strain evidence="2 3">KCTC 9944</strain>
    </source>
</reference>
<evidence type="ECO:0000313" key="3">
    <source>
        <dbReference type="Proteomes" id="UP000679307"/>
    </source>
</evidence>
<proteinExistence type="predicted"/>
<sequence length="114" mass="12294">MLVLIHRAADKIKDPCSVAGGTPMGLSEMGLIGSVDMSEDGDVAIVLRLTAPFCHMIAFLESELVKLVGRLPGVRSVAVTTDQGLDWSPDLISGDARRRREDQLTLHVRKPSDA</sequence>
<dbReference type="Gene3D" id="3.30.300.130">
    <property type="entry name" value="Fe-S cluster assembly (FSCA)"/>
    <property type="match status" value="1"/>
</dbReference>
<name>A0ABX8EDZ8_9ACTN</name>
<dbReference type="InterPro" id="IPR034904">
    <property type="entry name" value="FSCA_dom_sf"/>
</dbReference>
<organism evidence="2 3">
    <name type="scientific">Nocardioides aquaticus</name>
    <dbReference type="NCBI Taxonomy" id="160826"/>
    <lineage>
        <taxon>Bacteria</taxon>
        <taxon>Bacillati</taxon>
        <taxon>Actinomycetota</taxon>
        <taxon>Actinomycetes</taxon>
        <taxon>Propionibacteriales</taxon>
        <taxon>Nocardioidaceae</taxon>
        <taxon>Nocardioides</taxon>
    </lineage>
</organism>
<dbReference type="SUPFAM" id="SSF117916">
    <property type="entry name" value="Fe-S cluster assembly (FSCA) domain-like"/>
    <property type="match status" value="1"/>
</dbReference>
<dbReference type="Pfam" id="PF01883">
    <property type="entry name" value="FeS_assembly_P"/>
    <property type="match status" value="1"/>
</dbReference>
<feature type="domain" description="MIP18 family-like" evidence="1">
    <location>
        <begin position="22"/>
        <end position="79"/>
    </location>
</feature>
<dbReference type="Proteomes" id="UP000679307">
    <property type="component" value="Chromosome"/>
</dbReference>
<gene>
    <name evidence="2" type="ORF">ENKNEFLB_00175</name>
</gene>
<dbReference type="PANTHER" id="PTHR42831">
    <property type="entry name" value="FE-S PROTEIN MATURATION AUXILIARY FACTOR YITW"/>
    <property type="match status" value="1"/>
</dbReference>